<dbReference type="PANTHER" id="PTHR24960">
    <property type="entry name" value="PHOTOSYSTEM I IRON-SULFUR CENTER-RELATED"/>
    <property type="match status" value="1"/>
</dbReference>
<protein>
    <recommendedName>
        <fullName evidence="3">Ferredoxin</fullName>
    </recommendedName>
</protein>
<evidence type="ECO:0000256" key="5">
    <source>
        <dbReference type="ARBA" id="ARBA00022723"/>
    </source>
</evidence>
<feature type="domain" description="4Fe-4S ferredoxin-type" evidence="8">
    <location>
        <begin position="220"/>
        <end position="249"/>
    </location>
</feature>
<keyword evidence="6" id="KW-0408">Iron</keyword>
<evidence type="ECO:0000256" key="6">
    <source>
        <dbReference type="ARBA" id="ARBA00023004"/>
    </source>
</evidence>
<reference evidence="9" key="2">
    <citation type="submission" date="2021-04" db="EMBL/GenBank/DDBJ databases">
        <authorList>
            <person name="Gilroy R."/>
        </authorList>
    </citation>
    <scope>NUCLEOTIDE SEQUENCE</scope>
    <source>
        <strain evidence="9">ChiBcec18-1249</strain>
    </source>
</reference>
<evidence type="ECO:0000256" key="7">
    <source>
        <dbReference type="ARBA" id="ARBA00023014"/>
    </source>
</evidence>
<sequence>MSEKSKVYFADFRCPSWRENLPQKLARLMETAGFGDIDMDGKYVAIKMHFGEPGNLAYLRPNWARAVADLVKSHGGKPFLTDCNTLYVGGRKNALDHIESAYVNGFTPYSTGCHILIADGLKGNDEVEVPVEGGEYVKAAKIGRAVMDADVFISLTHFKGHEQAGMGGALKNIGMGCGSRAGKMEQHNSGKPFVKQKKCIGCRACAKICAHGAPQFGADGKATIDTDKCVGCARCIAVCPKDAIQCLYDEAPAILNKKIAEYTKAVVDGRPCFHVSLVVDVSPNCDCHGENDVPIVPDVGMFASFDPVALDQACADAVLAQTPAPNSALFDEGCDCGDKDYFHAAHPDTEWEVCLEHAEKLGIGTRDYELIKI</sequence>
<evidence type="ECO:0000313" key="9">
    <source>
        <dbReference type="EMBL" id="HJB12242.1"/>
    </source>
</evidence>
<reference evidence="9" key="1">
    <citation type="journal article" date="2021" name="PeerJ">
        <title>Extensive microbial diversity within the chicken gut microbiome revealed by metagenomics and culture.</title>
        <authorList>
            <person name="Gilroy R."/>
            <person name="Ravi A."/>
            <person name="Getino M."/>
            <person name="Pursley I."/>
            <person name="Horton D.L."/>
            <person name="Alikhan N.F."/>
            <person name="Baker D."/>
            <person name="Gharbi K."/>
            <person name="Hall N."/>
            <person name="Watson M."/>
            <person name="Adriaenssens E.M."/>
            <person name="Foster-Nyarko E."/>
            <person name="Jarju S."/>
            <person name="Secka A."/>
            <person name="Antonio M."/>
            <person name="Oren A."/>
            <person name="Chaudhuri R.R."/>
            <person name="La Ragione R."/>
            <person name="Hildebrand F."/>
            <person name="Pallen M.J."/>
        </authorList>
    </citation>
    <scope>NUCLEOTIDE SEQUENCE</scope>
    <source>
        <strain evidence="9">ChiBcec18-1249</strain>
    </source>
</reference>
<proteinExistence type="predicted"/>
<name>A0A9D2LGE3_9FIRM</name>
<dbReference type="GO" id="GO:0046872">
    <property type="term" value="F:metal ion binding"/>
    <property type="evidence" value="ECO:0007669"/>
    <property type="project" value="UniProtKB-KW"/>
</dbReference>
<dbReference type="InterPro" id="IPR017896">
    <property type="entry name" value="4Fe4S_Fe-S-bd"/>
</dbReference>
<dbReference type="PANTHER" id="PTHR24960:SF79">
    <property type="entry name" value="PHOTOSYSTEM I IRON-SULFUR CENTER"/>
    <property type="match status" value="1"/>
</dbReference>
<dbReference type="GO" id="GO:0051539">
    <property type="term" value="F:4 iron, 4 sulfur cluster binding"/>
    <property type="evidence" value="ECO:0007669"/>
    <property type="project" value="UniProtKB-KW"/>
</dbReference>
<keyword evidence="4" id="KW-0004">4Fe-4S</keyword>
<dbReference type="PROSITE" id="PS51379">
    <property type="entry name" value="4FE4S_FER_2"/>
    <property type="match status" value="2"/>
</dbReference>
<organism evidence="9 10">
    <name type="scientific">Candidatus Oscillibacter excrementigallinarum</name>
    <dbReference type="NCBI Taxonomy" id="2838716"/>
    <lineage>
        <taxon>Bacteria</taxon>
        <taxon>Bacillati</taxon>
        <taxon>Bacillota</taxon>
        <taxon>Clostridia</taxon>
        <taxon>Eubacteriales</taxon>
        <taxon>Oscillospiraceae</taxon>
        <taxon>Oscillibacter</taxon>
    </lineage>
</organism>
<keyword evidence="5" id="KW-0479">Metal-binding</keyword>
<evidence type="ECO:0000256" key="4">
    <source>
        <dbReference type="ARBA" id="ARBA00022485"/>
    </source>
</evidence>
<evidence type="ECO:0000259" key="8">
    <source>
        <dbReference type="PROSITE" id="PS51379"/>
    </source>
</evidence>
<dbReference type="AlphaFoldDB" id="A0A9D2LGE3"/>
<evidence type="ECO:0000256" key="1">
    <source>
        <dbReference type="ARBA" id="ARBA00001966"/>
    </source>
</evidence>
<dbReference type="InterPro" id="IPR017900">
    <property type="entry name" value="4Fe4S_Fe_S_CS"/>
</dbReference>
<dbReference type="InterPro" id="IPR050157">
    <property type="entry name" value="PSI_iron-sulfur_center"/>
</dbReference>
<dbReference type="PROSITE" id="PS00198">
    <property type="entry name" value="4FE4S_FER_1"/>
    <property type="match status" value="1"/>
</dbReference>
<dbReference type="Gene3D" id="3.40.50.11440">
    <property type="match status" value="1"/>
</dbReference>
<dbReference type="Gene3D" id="3.30.70.20">
    <property type="match status" value="1"/>
</dbReference>
<comment type="cofactor">
    <cofactor evidence="1">
        <name>[4Fe-4S] cluster</name>
        <dbReference type="ChEBI" id="CHEBI:49883"/>
    </cofactor>
</comment>
<dbReference type="SUPFAM" id="SSF54862">
    <property type="entry name" value="4Fe-4S ferredoxins"/>
    <property type="match status" value="1"/>
</dbReference>
<comment type="caution">
    <text evidence="9">The sequence shown here is derived from an EMBL/GenBank/DDBJ whole genome shotgun (WGS) entry which is preliminary data.</text>
</comment>
<dbReference type="Pfam" id="PF04015">
    <property type="entry name" value="DUF362"/>
    <property type="match status" value="1"/>
</dbReference>
<dbReference type="EMBL" id="DWZJ01000006">
    <property type="protein sequence ID" value="HJB12242.1"/>
    <property type="molecule type" value="Genomic_DNA"/>
</dbReference>
<accession>A0A9D2LGE3</accession>
<dbReference type="Pfam" id="PF12838">
    <property type="entry name" value="Fer4_7"/>
    <property type="match status" value="1"/>
</dbReference>
<evidence type="ECO:0000256" key="2">
    <source>
        <dbReference type="ARBA" id="ARBA00003532"/>
    </source>
</evidence>
<evidence type="ECO:0000313" key="10">
    <source>
        <dbReference type="Proteomes" id="UP000823824"/>
    </source>
</evidence>
<gene>
    <name evidence="9" type="ORF">H9787_00860</name>
</gene>
<evidence type="ECO:0000256" key="3">
    <source>
        <dbReference type="ARBA" id="ARBA00013529"/>
    </source>
</evidence>
<comment type="function">
    <text evidence="2">Ferredoxins are iron-sulfur proteins that transfer electrons in a wide variety of metabolic reactions.</text>
</comment>
<dbReference type="Proteomes" id="UP000823824">
    <property type="component" value="Unassembled WGS sequence"/>
</dbReference>
<dbReference type="InterPro" id="IPR007160">
    <property type="entry name" value="DUF362"/>
</dbReference>
<feature type="domain" description="4Fe-4S ferredoxin-type" evidence="8">
    <location>
        <begin position="190"/>
        <end position="219"/>
    </location>
</feature>
<keyword evidence="7" id="KW-0411">Iron-sulfur</keyword>